<dbReference type="Gene3D" id="2.30.30.390">
    <property type="entry name" value="Hemimethylated DNA-binding domain"/>
    <property type="match status" value="1"/>
</dbReference>
<evidence type="ECO:0000313" key="4">
    <source>
        <dbReference type="Proteomes" id="UP000663918"/>
    </source>
</evidence>
<organism evidence="3 4">
    <name type="scientific">Brevundimonas goettingensis</name>
    <dbReference type="NCBI Taxonomy" id="2774190"/>
    <lineage>
        <taxon>Bacteria</taxon>
        <taxon>Pseudomonadati</taxon>
        <taxon>Pseudomonadota</taxon>
        <taxon>Alphaproteobacteria</taxon>
        <taxon>Caulobacterales</taxon>
        <taxon>Caulobacteraceae</taxon>
        <taxon>Brevundimonas</taxon>
    </lineage>
</organism>
<name>A0A975GYV3_9CAUL</name>
<gene>
    <name evidence="3" type="primary">hspQ</name>
    <name evidence="3" type="ORF">IFJ75_03465</name>
</gene>
<evidence type="ECO:0000259" key="2">
    <source>
        <dbReference type="SMART" id="SM00992"/>
    </source>
</evidence>
<protein>
    <recommendedName>
        <fullName evidence="1">Heat shock protein HspQ</fullName>
    </recommendedName>
</protein>
<evidence type="ECO:0000313" key="3">
    <source>
        <dbReference type="EMBL" id="QTC91990.1"/>
    </source>
</evidence>
<dbReference type="NCBIfam" id="TIGR02097">
    <property type="entry name" value="yccV"/>
    <property type="match status" value="1"/>
</dbReference>
<sequence length="104" mass="11484">MTQEHTAKFGLGQIVRHREQVFRGLIVDVDPIYAGPADQPGPEHRDQPFYRVLAMGDDSGFLVYAAEGVLELDPDIAPLTPDDEAQWFTVDGAGHHAPARQPIH</sequence>
<keyword evidence="4" id="KW-1185">Reference proteome</keyword>
<dbReference type="Proteomes" id="UP000663918">
    <property type="component" value="Chromosome"/>
</dbReference>
<dbReference type="SMART" id="SM00992">
    <property type="entry name" value="YccV-like"/>
    <property type="match status" value="1"/>
</dbReference>
<feature type="domain" description="Hemimethylated DNA-binding" evidence="2">
    <location>
        <begin position="6"/>
        <end position="99"/>
    </location>
</feature>
<evidence type="ECO:0000256" key="1">
    <source>
        <dbReference type="NCBIfam" id="TIGR02097"/>
    </source>
</evidence>
<keyword evidence="3" id="KW-0346">Stress response</keyword>
<dbReference type="SUPFAM" id="SSF141255">
    <property type="entry name" value="YccV-like"/>
    <property type="match status" value="1"/>
</dbReference>
<dbReference type="EMBL" id="CP062222">
    <property type="protein sequence ID" value="QTC91990.1"/>
    <property type="molecule type" value="Genomic_DNA"/>
</dbReference>
<dbReference type="GO" id="GO:0003677">
    <property type="term" value="F:DNA binding"/>
    <property type="evidence" value="ECO:0007669"/>
    <property type="project" value="UniProtKB-UniRule"/>
</dbReference>
<dbReference type="Pfam" id="PF08755">
    <property type="entry name" value="YccV-like"/>
    <property type="match status" value="1"/>
</dbReference>
<proteinExistence type="predicted"/>
<dbReference type="KEGG" id="bgoe:IFJ75_03465"/>
<dbReference type="InterPro" id="IPR011722">
    <property type="entry name" value="Hemimethylated_DNA-bd_dom"/>
</dbReference>
<dbReference type="InterPro" id="IPR036623">
    <property type="entry name" value="Hemimethylated_DNA-bd_sf"/>
</dbReference>
<dbReference type="RefSeq" id="WP_207871288.1">
    <property type="nucleotide sequence ID" value="NZ_CP062222.1"/>
</dbReference>
<reference evidence="3" key="1">
    <citation type="submission" date="2020-09" db="EMBL/GenBank/DDBJ databases">
        <title>Brevundimonas sp. LVF2 isolated from a puddle in Goettingen, Germany.</title>
        <authorList>
            <person name="Friedrich I."/>
            <person name="Klassen A."/>
            <person name="Hannes N."/>
            <person name="Schneider D."/>
            <person name="Hertel R."/>
            <person name="Daniel R."/>
        </authorList>
    </citation>
    <scope>NUCLEOTIDE SEQUENCE</scope>
    <source>
        <strain evidence="3">LVF2</strain>
    </source>
</reference>
<dbReference type="AlphaFoldDB" id="A0A975GYV3"/>
<accession>A0A975GYV3</accession>